<dbReference type="SMART" id="SM00220">
    <property type="entry name" value="S_TKc"/>
    <property type="match status" value="1"/>
</dbReference>
<dbReference type="PANTHER" id="PTHR43289:SF34">
    <property type="entry name" value="SERINE_THREONINE-PROTEIN KINASE YBDM-RELATED"/>
    <property type="match status" value="1"/>
</dbReference>
<keyword evidence="4" id="KW-0067">ATP-binding</keyword>
<dbReference type="GO" id="GO:0005524">
    <property type="term" value="F:ATP binding"/>
    <property type="evidence" value="ECO:0007669"/>
    <property type="project" value="UniProtKB-KW"/>
</dbReference>
<evidence type="ECO:0000256" key="4">
    <source>
        <dbReference type="ARBA" id="ARBA00022840"/>
    </source>
</evidence>
<keyword evidence="1" id="KW-0808">Transferase</keyword>
<dbReference type="KEGG" id="kbs:EPA93_31250"/>
<keyword evidence="3 8" id="KW-0418">Kinase</keyword>
<feature type="transmembrane region" description="Helical" evidence="6">
    <location>
        <begin position="628"/>
        <end position="649"/>
    </location>
</feature>
<feature type="domain" description="Protein kinase" evidence="7">
    <location>
        <begin position="1"/>
        <end position="240"/>
    </location>
</feature>
<dbReference type="PROSITE" id="PS50011">
    <property type="entry name" value="PROTEIN_KINASE_DOM"/>
    <property type="match status" value="1"/>
</dbReference>
<evidence type="ECO:0000256" key="1">
    <source>
        <dbReference type="ARBA" id="ARBA00022679"/>
    </source>
</evidence>
<dbReference type="Proteomes" id="UP000290365">
    <property type="component" value="Chromosome"/>
</dbReference>
<sequence>MGAVYQAKDLKRQTTCAIKEMSLSMVPPEERSQAIQNFKIEADILRKLNHPYLPSFHGFFAERQRYFLVMEFIDGLTLEEMLEREGRPFPERRVLGWARQLCDVLQYLHDQQPPIIFRDMKPGNVMRTRDGRIKLIDFGIARIFRPMISQDTQILGTPGFAPPEQYGKAQTDERSDIYSLAMTLFQLLTNTLSETGFGLEDVRAINPHISPMVARALEKATAMRPEDRYDSVVAFRRALLGEGTFVFENGDQATTPDELADLCARYPEEASDYLFDGEIELWLHEIGEVELERVARQIRMMINDPAEALEQFLLIMDELVEAHQHGYSATHTSHGQAGTATPARPVTTPHWQPPRKPTSPVQVSPRTLDFGQVYPGISAPMAITIRVAPGLACSGDIYANESWILLDETRFDGEETYVNVRINSTKLQGSAHYTGTVVISPDEGNTRKDIIVTVEADIIVFSDSSNPQVHSKLPAVADDFDEEEDEDALTEGALLAVPPLSQAQVMVEPVPEPPQSVEPAKKTTGKPAAAPPADQAQSSKYAKGSGGWDPLPPAVRQKRWFQYGRTFIAALMTASLVYTLLAPLSPSHTAPLPPDPWFVLVLAGMVPVATLGTLIAKWPGKSEAINRACTGMGGTLFTLAIARFAWQLLIHESLAPLQFFLLLLIAASSATAGTAPAISDQIIYGVSWVLARTRRRLGLTLAVIVGASLGYLLTVGFAISWLTLCSLVIGIATTAGLVWRIDQLMKQMYP</sequence>
<evidence type="ECO:0000313" key="8">
    <source>
        <dbReference type="EMBL" id="QBD80215.1"/>
    </source>
</evidence>
<feature type="region of interest" description="Disordered" evidence="5">
    <location>
        <begin position="508"/>
        <end position="550"/>
    </location>
</feature>
<keyword evidence="6" id="KW-0472">Membrane</keyword>
<feature type="transmembrane region" description="Helical" evidence="6">
    <location>
        <begin position="566"/>
        <end position="585"/>
    </location>
</feature>
<feature type="transmembrane region" description="Helical" evidence="6">
    <location>
        <begin position="719"/>
        <end position="739"/>
    </location>
</feature>
<reference evidence="8 9" key="1">
    <citation type="submission" date="2019-01" db="EMBL/GenBank/DDBJ databases">
        <title>Ktedonosporobacter rubrisoli SCAWS-G2.</title>
        <authorList>
            <person name="Huang Y."/>
            <person name="Yan B."/>
        </authorList>
    </citation>
    <scope>NUCLEOTIDE SEQUENCE [LARGE SCALE GENOMIC DNA]</scope>
    <source>
        <strain evidence="8 9">SCAWS-G2</strain>
    </source>
</reference>
<organism evidence="8 9">
    <name type="scientific">Ktedonosporobacter rubrisoli</name>
    <dbReference type="NCBI Taxonomy" id="2509675"/>
    <lineage>
        <taxon>Bacteria</taxon>
        <taxon>Bacillati</taxon>
        <taxon>Chloroflexota</taxon>
        <taxon>Ktedonobacteria</taxon>
        <taxon>Ktedonobacterales</taxon>
        <taxon>Ktedonosporobacteraceae</taxon>
        <taxon>Ktedonosporobacter</taxon>
    </lineage>
</organism>
<feature type="region of interest" description="Disordered" evidence="5">
    <location>
        <begin position="329"/>
        <end position="364"/>
    </location>
</feature>
<dbReference type="Pfam" id="PF00069">
    <property type="entry name" value="Pkinase"/>
    <property type="match status" value="1"/>
</dbReference>
<feature type="transmembrane region" description="Helical" evidence="6">
    <location>
        <begin position="655"/>
        <end position="675"/>
    </location>
</feature>
<dbReference type="GO" id="GO:0004674">
    <property type="term" value="F:protein serine/threonine kinase activity"/>
    <property type="evidence" value="ECO:0007669"/>
    <property type="project" value="UniProtKB-KW"/>
</dbReference>
<dbReference type="InterPro" id="IPR011009">
    <property type="entry name" value="Kinase-like_dom_sf"/>
</dbReference>
<protein>
    <submittedName>
        <fullName evidence="8">Serine/threonine protein kinase</fullName>
    </submittedName>
</protein>
<dbReference type="CDD" id="cd14014">
    <property type="entry name" value="STKc_PknB_like"/>
    <property type="match status" value="1"/>
</dbReference>
<feature type="transmembrane region" description="Helical" evidence="6">
    <location>
        <begin position="696"/>
        <end position="713"/>
    </location>
</feature>
<accession>A0A4P6JXF7</accession>
<evidence type="ECO:0000256" key="5">
    <source>
        <dbReference type="SAM" id="MobiDB-lite"/>
    </source>
</evidence>
<keyword evidence="2" id="KW-0547">Nucleotide-binding</keyword>
<dbReference type="OrthoDB" id="136279at2"/>
<dbReference type="SUPFAM" id="SSF56112">
    <property type="entry name" value="Protein kinase-like (PK-like)"/>
    <property type="match status" value="1"/>
</dbReference>
<keyword evidence="6" id="KW-1133">Transmembrane helix</keyword>
<evidence type="ECO:0000256" key="6">
    <source>
        <dbReference type="SAM" id="Phobius"/>
    </source>
</evidence>
<gene>
    <name evidence="8" type="ORF">EPA93_31250</name>
</gene>
<feature type="compositionally biased region" description="Polar residues" evidence="5">
    <location>
        <begin position="329"/>
        <end position="339"/>
    </location>
</feature>
<evidence type="ECO:0000313" key="9">
    <source>
        <dbReference type="Proteomes" id="UP000290365"/>
    </source>
</evidence>
<dbReference type="EMBL" id="CP035758">
    <property type="protein sequence ID" value="QBD80215.1"/>
    <property type="molecule type" value="Genomic_DNA"/>
</dbReference>
<evidence type="ECO:0000256" key="2">
    <source>
        <dbReference type="ARBA" id="ARBA00022741"/>
    </source>
</evidence>
<proteinExistence type="predicted"/>
<keyword evidence="6" id="KW-0812">Transmembrane</keyword>
<dbReference type="Gene3D" id="1.10.510.10">
    <property type="entry name" value="Transferase(Phosphotransferase) domain 1"/>
    <property type="match status" value="1"/>
</dbReference>
<dbReference type="AlphaFoldDB" id="A0A4P6JXF7"/>
<keyword evidence="9" id="KW-1185">Reference proteome</keyword>
<keyword evidence="8" id="KW-0723">Serine/threonine-protein kinase</keyword>
<name>A0A4P6JXF7_KTERU</name>
<evidence type="ECO:0000256" key="3">
    <source>
        <dbReference type="ARBA" id="ARBA00022777"/>
    </source>
</evidence>
<dbReference type="InterPro" id="IPR000719">
    <property type="entry name" value="Prot_kinase_dom"/>
</dbReference>
<evidence type="ECO:0000259" key="7">
    <source>
        <dbReference type="PROSITE" id="PS50011"/>
    </source>
</evidence>
<feature type="transmembrane region" description="Helical" evidence="6">
    <location>
        <begin position="597"/>
        <end position="616"/>
    </location>
</feature>
<dbReference type="PANTHER" id="PTHR43289">
    <property type="entry name" value="MITOGEN-ACTIVATED PROTEIN KINASE KINASE KINASE 20-RELATED"/>
    <property type="match status" value="1"/>
</dbReference>